<dbReference type="InterPro" id="IPR035513">
    <property type="entry name" value="Invertase/methylesterase_inhib"/>
</dbReference>
<dbReference type="GO" id="GO:0015035">
    <property type="term" value="F:protein-disulfide reductase activity"/>
    <property type="evidence" value="ECO:0007669"/>
    <property type="project" value="TreeGrafter"/>
</dbReference>
<evidence type="ECO:0000259" key="9">
    <source>
        <dbReference type="PROSITE" id="PS51352"/>
    </source>
</evidence>
<dbReference type="InterPro" id="IPR036249">
    <property type="entry name" value="Thioredoxin-like_sf"/>
</dbReference>
<feature type="domain" description="Thioredoxin" evidence="9">
    <location>
        <begin position="256"/>
        <end position="381"/>
    </location>
</feature>
<name>A0A8S1ZJ21_ARAAE</name>
<evidence type="ECO:0000256" key="7">
    <source>
        <dbReference type="ARBA" id="ARBA00023157"/>
    </source>
</evidence>
<accession>A0A8S1ZJ21</accession>
<dbReference type="CDD" id="cd15797">
    <property type="entry name" value="PMEI"/>
    <property type="match status" value="1"/>
</dbReference>
<evidence type="ECO:0000256" key="2">
    <source>
        <dbReference type="ARBA" id="ARBA00022448"/>
    </source>
</evidence>
<comment type="subcellular location">
    <subcellularLocation>
        <location evidence="1">Plastid</location>
        <location evidence="1">Chloroplast stroma</location>
    </subcellularLocation>
</comment>
<dbReference type="CDD" id="cd02947">
    <property type="entry name" value="TRX_family"/>
    <property type="match status" value="1"/>
</dbReference>
<dbReference type="GO" id="GO:0046910">
    <property type="term" value="F:pectinesterase inhibitor activity"/>
    <property type="evidence" value="ECO:0007669"/>
    <property type="project" value="InterPro"/>
</dbReference>
<keyword evidence="7" id="KW-1015">Disulfide bond</keyword>
<reference evidence="10" key="1">
    <citation type="submission" date="2021-01" db="EMBL/GenBank/DDBJ databases">
        <authorList>
            <person name="Bezrukov I."/>
        </authorList>
    </citation>
    <scope>NUCLEOTIDE SEQUENCE</scope>
</reference>
<evidence type="ECO:0000256" key="1">
    <source>
        <dbReference type="ARBA" id="ARBA00004470"/>
    </source>
</evidence>
<protein>
    <recommendedName>
        <fullName evidence="9">Thioredoxin domain-containing protein</fullName>
    </recommendedName>
</protein>
<dbReference type="SUPFAM" id="SSF101148">
    <property type="entry name" value="Plant invertase/pectin methylesterase inhibitor"/>
    <property type="match status" value="2"/>
</dbReference>
<dbReference type="AlphaFoldDB" id="A0A8S1ZJ21"/>
<dbReference type="PANTHER" id="PTHR45663:SF22">
    <property type="entry name" value="THIOREDOXIN X, CHLOROPLASTIC"/>
    <property type="match status" value="1"/>
</dbReference>
<evidence type="ECO:0000256" key="5">
    <source>
        <dbReference type="ARBA" id="ARBA00022946"/>
    </source>
</evidence>
<evidence type="ECO:0000313" key="11">
    <source>
        <dbReference type="Proteomes" id="UP000682877"/>
    </source>
</evidence>
<dbReference type="FunFam" id="3.40.30.10:FF:000001">
    <property type="entry name" value="Thioredoxin"/>
    <property type="match status" value="1"/>
</dbReference>
<keyword evidence="5" id="KW-0809">Transit peptide</keyword>
<gene>
    <name evidence="10" type="ORF">AARE701A_LOCUS3311</name>
</gene>
<keyword evidence="4" id="KW-0934">Plastid</keyword>
<evidence type="ECO:0000256" key="3">
    <source>
        <dbReference type="ARBA" id="ARBA00022528"/>
    </source>
</evidence>
<evidence type="ECO:0000256" key="8">
    <source>
        <dbReference type="ARBA" id="ARBA00023284"/>
    </source>
</evidence>
<keyword evidence="3" id="KW-0150">Chloroplast</keyword>
<keyword evidence="8" id="KW-0676">Redox-active center</keyword>
<dbReference type="InterPro" id="IPR013766">
    <property type="entry name" value="Thioredoxin_domain"/>
</dbReference>
<dbReference type="InterPro" id="IPR034086">
    <property type="entry name" value="PMEI_plant"/>
</dbReference>
<keyword evidence="6" id="KW-0249">Electron transport</keyword>
<keyword evidence="11" id="KW-1185">Reference proteome</keyword>
<dbReference type="PANTHER" id="PTHR45663">
    <property type="entry name" value="GEO12009P1"/>
    <property type="match status" value="1"/>
</dbReference>
<evidence type="ECO:0000256" key="6">
    <source>
        <dbReference type="ARBA" id="ARBA00022982"/>
    </source>
</evidence>
<keyword evidence="2" id="KW-0813">Transport</keyword>
<dbReference type="Gene3D" id="1.20.140.40">
    <property type="entry name" value="Invertase/pectin methylesterase inhibitor family protein"/>
    <property type="match status" value="2"/>
</dbReference>
<sequence>MDISDLAKFLINYDFQKTLDLMKHFQSLTNSTTDRSSKDSYKLCSELFSLGIHSLEIAFKALATNDYDTLNRTVGNMSAYAEECGIELSSVIKPIPQLLKGVSIVENVDLMKHFQSLTNSTTDRSSKESYKICSELFSLGIHLLESSLKALATNDYDTLDRNVSDMSAYAEECGSELSSVIKPIPQLLKGVSIVENEENVEEEAMDSIVSSSTILIQSYLNPPVRSCSSATSVSVKPLSSVQVTSVAANRHLLSLSSGGRRTKKFSSSAIRCSGIKEIGESEFSSTVLESDRPVLVEFVATWCGPCKLIYPAMEALSQEYGDKLTIVKIDHDANPKLIADFKVYGLPHFILFKDGKEVPGSRREGAITKAKLKEYIDGLLNSISVA</sequence>
<dbReference type="Proteomes" id="UP000682877">
    <property type="component" value="Chromosome 1"/>
</dbReference>
<proteinExistence type="predicted"/>
<dbReference type="SUPFAM" id="SSF52833">
    <property type="entry name" value="Thioredoxin-like"/>
    <property type="match status" value="1"/>
</dbReference>
<organism evidence="10 11">
    <name type="scientific">Arabidopsis arenosa</name>
    <name type="common">Sand rock-cress</name>
    <name type="synonym">Cardaminopsis arenosa</name>
    <dbReference type="NCBI Taxonomy" id="38785"/>
    <lineage>
        <taxon>Eukaryota</taxon>
        <taxon>Viridiplantae</taxon>
        <taxon>Streptophyta</taxon>
        <taxon>Embryophyta</taxon>
        <taxon>Tracheophyta</taxon>
        <taxon>Spermatophyta</taxon>
        <taxon>Magnoliopsida</taxon>
        <taxon>eudicotyledons</taxon>
        <taxon>Gunneridae</taxon>
        <taxon>Pentapetalae</taxon>
        <taxon>rosids</taxon>
        <taxon>malvids</taxon>
        <taxon>Brassicales</taxon>
        <taxon>Brassicaceae</taxon>
        <taxon>Camelineae</taxon>
        <taxon>Arabidopsis</taxon>
    </lineage>
</organism>
<dbReference type="Gene3D" id="3.40.30.10">
    <property type="entry name" value="Glutaredoxin"/>
    <property type="match status" value="1"/>
</dbReference>
<evidence type="ECO:0000313" key="10">
    <source>
        <dbReference type="EMBL" id="CAE5959822.1"/>
    </source>
</evidence>
<dbReference type="GO" id="GO:0009570">
    <property type="term" value="C:chloroplast stroma"/>
    <property type="evidence" value="ECO:0007669"/>
    <property type="project" value="UniProtKB-SubCell"/>
</dbReference>
<evidence type="ECO:0000256" key="4">
    <source>
        <dbReference type="ARBA" id="ARBA00022640"/>
    </source>
</evidence>
<dbReference type="Pfam" id="PF00085">
    <property type="entry name" value="Thioredoxin"/>
    <property type="match status" value="1"/>
</dbReference>
<dbReference type="EMBL" id="LR999451">
    <property type="protein sequence ID" value="CAE5959822.1"/>
    <property type="molecule type" value="Genomic_DNA"/>
</dbReference>
<dbReference type="PROSITE" id="PS51352">
    <property type="entry name" value="THIOREDOXIN_2"/>
    <property type="match status" value="1"/>
</dbReference>